<dbReference type="OrthoDB" id="5304511at2759"/>
<name>A0A2P5HJW5_DIAHE</name>
<sequence>MEPRTQPVVQNAPMAAYSQTLEGLPAELRMALLLNMPDLATLSRLVHASPVFHAQYLLERKSILFFVLLKETTDDVLVDVYAAFKSHPSRIGPPKKPHTNMLCFLESTYLAWRSRSITTRPTLDTYSLEELSGMASFQQSMVNPLATHFVSWALANFRSHPAQLSAQPFGSEEALTRTERTRVMRALYRFEEFCNLLREPNYEIFVGIDPNEFFFSSLDLEPWEAEEVCTVFAFVKEKYEAVLDNVKWDLDEANPRFDSELEPELEGLAFGIDKEYDDSSFHRSDLAAEFLNGTIGHGGLNLALKMIEAETHNERVDLMTRSLRLGGHFLEEGTGFASQMRRRFIHPKLDGDGAEERRQAMPFAGDEAGAPPLAWTLLWGGRYSSLFGESVPVELRRWGYVIWDARRLDVDRTKDYLKDLWESSPALMLVCRHWGWMSDLLE</sequence>
<dbReference type="Proteomes" id="UP000094444">
    <property type="component" value="Unassembled WGS sequence"/>
</dbReference>
<dbReference type="STRING" id="158607.A0A2P5HJW5"/>
<reference evidence="1" key="1">
    <citation type="submission" date="2017-09" db="EMBL/GenBank/DDBJ databases">
        <title>Polyketide synthases of a Diaporthe helianthi virulent isolate.</title>
        <authorList>
            <person name="Baroncelli R."/>
        </authorList>
    </citation>
    <scope>NUCLEOTIDE SEQUENCE [LARGE SCALE GENOMIC DNA]</scope>
    <source>
        <strain evidence="1">7/96</strain>
    </source>
</reference>
<keyword evidence="2" id="KW-1185">Reference proteome</keyword>
<evidence type="ECO:0000313" key="1">
    <source>
        <dbReference type="EMBL" id="POS70542.1"/>
    </source>
</evidence>
<evidence type="ECO:0000313" key="2">
    <source>
        <dbReference type="Proteomes" id="UP000094444"/>
    </source>
</evidence>
<dbReference type="AlphaFoldDB" id="A0A2P5HJW5"/>
<gene>
    <name evidence="1" type="ORF">DHEL01_v211067</name>
</gene>
<accession>A0A2P5HJW5</accession>
<proteinExistence type="predicted"/>
<protein>
    <submittedName>
        <fullName evidence="1">Uncharacterized protein</fullName>
    </submittedName>
</protein>
<organism evidence="1 2">
    <name type="scientific">Diaporthe helianthi</name>
    <dbReference type="NCBI Taxonomy" id="158607"/>
    <lineage>
        <taxon>Eukaryota</taxon>
        <taxon>Fungi</taxon>
        <taxon>Dikarya</taxon>
        <taxon>Ascomycota</taxon>
        <taxon>Pezizomycotina</taxon>
        <taxon>Sordariomycetes</taxon>
        <taxon>Sordariomycetidae</taxon>
        <taxon>Diaporthales</taxon>
        <taxon>Diaporthaceae</taxon>
        <taxon>Diaporthe</taxon>
    </lineage>
</organism>
<dbReference type="InParanoid" id="A0A2P5HJW5"/>
<comment type="caution">
    <text evidence="1">The sequence shown here is derived from an EMBL/GenBank/DDBJ whole genome shotgun (WGS) entry which is preliminary data.</text>
</comment>
<dbReference type="EMBL" id="MAVT02001591">
    <property type="protein sequence ID" value="POS70542.1"/>
    <property type="molecule type" value="Genomic_DNA"/>
</dbReference>